<dbReference type="InterPro" id="IPR036097">
    <property type="entry name" value="HisK_dim/P_sf"/>
</dbReference>
<dbReference type="InterPro" id="IPR005467">
    <property type="entry name" value="His_kinase_dom"/>
</dbReference>
<dbReference type="FunFam" id="3.30.565.10:FF:000006">
    <property type="entry name" value="Sensor histidine kinase WalK"/>
    <property type="match status" value="1"/>
</dbReference>
<dbReference type="Pfam" id="PF00512">
    <property type="entry name" value="HisKA"/>
    <property type="match status" value="1"/>
</dbReference>
<keyword evidence="7" id="KW-1133">Transmembrane helix</keyword>
<evidence type="ECO:0000256" key="4">
    <source>
        <dbReference type="ARBA" id="ARBA00022679"/>
    </source>
</evidence>
<reference evidence="9" key="1">
    <citation type="submission" date="2022-06" db="EMBL/GenBank/DDBJ databases">
        <title>Gracilimonas sp. CAU 1638 isolated from sea sediment.</title>
        <authorList>
            <person name="Kim W."/>
        </authorList>
    </citation>
    <scope>NUCLEOTIDE SEQUENCE</scope>
    <source>
        <strain evidence="9">CAU 1638</strain>
    </source>
</reference>
<evidence type="ECO:0000256" key="1">
    <source>
        <dbReference type="ARBA" id="ARBA00000085"/>
    </source>
</evidence>
<evidence type="ECO:0000313" key="10">
    <source>
        <dbReference type="Proteomes" id="UP001139125"/>
    </source>
</evidence>
<dbReference type="PANTHER" id="PTHR43711:SF1">
    <property type="entry name" value="HISTIDINE KINASE 1"/>
    <property type="match status" value="1"/>
</dbReference>
<protein>
    <recommendedName>
        <fullName evidence="2">histidine kinase</fullName>
        <ecNumber evidence="2">2.7.13.3</ecNumber>
    </recommendedName>
</protein>
<sequence length="332" mass="36718">MTGGTYQAGMLIVSLGFWDSLCAISMGGMGLDYLLESITLGVFLIAGSLEWLNRDTLLILFAVSLIGLIILSSILYAYRKQRKRQQEINKSLSEGARNLSYLNDDIHRFIGVVSHDLRSPLNSITAISELLAMDADQLPPKEIEEYAGNIHDLTMRINNLVSNMMDANKIELGEVKIKPEPISPEKTVTDVFNALKILGDKKSIKTILRIDDNLPLVVADQEALSRVLENLINNAYKFSHPDSSVTIKVEHLSAEQKVRISIGDEGPGFTEEDRKNMYNKFSKLSASPTGGEKTTGLGLYIVQKLVHRMDGRIELESEPGSGSVFSIYLKSA</sequence>
<keyword evidence="10" id="KW-1185">Reference proteome</keyword>
<dbReference type="InterPro" id="IPR036890">
    <property type="entry name" value="HATPase_C_sf"/>
</dbReference>
<keyword evidence="4" id="KW-0808">Transferase</keyword>
<dbReference type="GO" id="GO:0000155">
    <property type="term" value="F:phosphorelay sensor kinase activity"/>
    <property type="evidence" value="ECO:0007669"/>
    <property type="project" value="InterPro"/>
</dbReference>
<accession>A0A9X2L3R9</accession>
<dbReference type="PROSITE" id="PS50109">
    <property type="entry name" value="HIS_KIN"/>
    <property type="match status" value="1"/>
</dbReference>
<evidence type="ECO:0000256" key="2">
    <source>
        <dbReference type="ARBA" id="ARBA00012438"/>
    </source>
</evidence>
<evidence type="ECO:0000259" key="8">
    <source>
        <dbReference type="PROSITE" id="PS50109"/>
    </source>
</evidence>
<feature type="domain" description="Histidine kinase" evidence="8">
    <location>
        <begin position="112"/>
        <end position="332"/>
    </location>
</feature>
<dbReference type="SUPFAM" id="SSF55874">
    <property type="entry name" value="ATPase domain of HSP90 chaperone/DNA topoisomerase II/histidine kinase"/>
    <property type="match status" value="1"/>
</dbReference>
<evidence type="ECO:0000256" key="6">
    <source>
        <dbReference type="ARBA" id="ARBA00023012"/>
    </source>
</evidence>
<dbReference type="Gene3D" id="3.30.565.10">
    <property type="entry name" value="Histidine kinase-like ATPase, C-terminal domain"/>
    <property type="match status" value="1"/>
</dbReference>
<dbReference type="Gene3D" id="1.10.287.130">
    <property type="match status" value="1"/>
</dbReference>
<dbReference type="SMART" id="SM00387">
    <property type="entry name" value="HATPase_c"/>
    <property type="match status" value="1"/>
</dbReference>
<dbReference type="PRINTS" id="PR00344">
    <property type="entry name" value="BCTRLSENSOR"/>
</dbReference>
<dbReference type="PANTHER" id="PTHR43711">
    <property type="entry name" value="TWO-COMPONENT HISTIDINE KINASE"/>
    <property type="match status" value="1"/>
</dbReference>
<dbReference type="Proteomes" id="UP001139125">
    <property type="component" value="Unassembled WGS sequence"/>
</dbReference>
<organism evidence="9 10">
    <name type="scientific">Gracilimonas sediminicola</name>
    <dbReference type="NCBI Taxonomy" id="2952158"/>
    <lineage>
        <taxon>Bacteria</taxon>
        <taxon>Pseudomonadati</taxon>
        <taxon>Balneolota</taxon>
        <taxon>Balneolia</taxon>
        <taxon>Balneolales</taxon>
        <taxon>Balneolaceae</taxon>
        <taxon>Gracilimonas</taxon>
    </lineage>
</organism>
<dbReference type="InterPro" id="IPR004358">
    <property type="entry name" value="Sig_transdc_His_kin-like_C"/>
</dbReference>
<keyword evidence="3" id="KW-0597">Phosphoprotein</keyword>
<dbReference type="SMART" id="SM00388">
    <property type="entry name" value="HisKA"/>
    <property type="match status" value="1"/>
</dbReference>
<dbReference type="InterPro" id="IPR003594">
    <property type="entry name" value="HATPase_dom"/>
</dbReference>
<dbReference type="InterPro" id="IPR050736">
    <property type="entry name" value="Sensor_HK_Regulatory"/>
</dbReference>
<dbReference type="Pfam" id="PF02518">
    <property type="entry name" value="HATPase_c"/>
    <property type="match status" value="1"/>
</dbReference>
<comment type="caution">
    <text evidence="9">The sequence shown here is derived from an EMBL/GenBank/DDBJ whole genome shotgun (WGS) entry which is preliminary data.</text>
</comment>
<evidence type="ECO:0000256" key="5">
    <source>
        <dbReference type="ARBA" id="ARBA00022777"/>
    </source>
</evidence>
<feature type="transmembrane region" description="Helical" evidence="7">
    <location>
        <begin position="6"/>
        <end position="26"/>
    </location>
</feature>
<keyword evidence="7" id="KW-0472">Membrane</keyword>
<dbReference type="CDD" id="cd00082">
    <property type="entry name" value="HisKA"/>
    <property type="match status" value="1"/>
</dbReference>
<dbReference type="SUPFAM" id="SSF47384">
    <property type="entry name" value="Homodimeric domain of signal transducing histidine kinase"/>
    <property type="match status" value="1"/>
</dbReference>
<proteinExistence type="predicted"/>
<keyword evidence="7" id="KW-0812">Transmembrane</keyword>
<dbReference type="InterPro" id="IPR003661">
    <property type="entry name" value="HisK_dim/P_dom"/>
</dbReference>
<feature type="transmembrane region" description="Helical" evidence="7">
    <location>
        <begin position="58"/>
        <end position="78"/>
    </location>
</feature>
<keyword evidence="5 9" id="KW-0418">Kinase</keyword>
<dbReference type="EMBL" id="JANDBC010000001">
    <property type="protein sequence ID" value="MCP9291744.1"/>
    <property type="molecule type" value="Genomic_DNA"/>
</dbReference>
<evidence type="ECO:0000256" key="3">
    <source>
        <dbReference type="ARBA" id="ARBA00022553"/>
    </source>
</evidence>
<dbReference type="EC" id="2.7.13.3" evidence="2"/>
<keyword evidence="6" id="KW-0902">Two-component regulatory system</keyword>
<dbReference type="AlphaFoldDB" id="A0A9X2L3R9"/>
<dbReference type="RefSeq" id="WP_255134606.1">
    <property type="nucleotide sequence ID" value="NZ_JANDBC010000001.1"/>
</dbReference>
<gene>
    <name evidence="9" type="ORF">NM125_09175</name>
</gene>
<comment type="catalytic activity">
    <reaction evidence="1">
        <text>ATP + protein L-histidine = ADP + protein N-phospho-L-histidine.</text>
        <dbReference type="EC" id="2.7.13.3"/>
    </reaction>
</comment>
<evidence type="ECO:0000256" key="7">
    <source>
        <dbReference type="SAM" id="Phobius"/>
    </source>
</evidence>
<evidence type="ECO:0000313" key="9">
    <source>
        <dbReference type="EMBL" id="MCP9291744.1"/>
    </source>
</evidence>
<name>A0A9X2L3R9_9BACT</name>